<evidence type="ECO:0000256" key="1">
    <source>
        <dbReference type="SAM" id="MobiDB-lite"/>
    </source>
</evidence>
<sequence>MLQQPTLDVAAIISSLRAQPGVDLPSLLSLVRDLSSCVYVPRTQLLAVARAAPTGAAAVSIIELCLCLLEAHDVQLHAAHLVPSPRASELLHALAPPPPRPSRLSTSEPRPPLACSPARAPPSPLAAVSAALGEARLSSRPGKEKLWGEMSAAERAAAVRIGYDAASWDAGAVPPTCEVAWEQLAAAERDAAAALGYSRDEWEEERLADAPSSPQAAEGGEASGEGGVAGKHKLWAELSAAEVAAARCLGYADAAAWDAGDVPPTCELPWDQLQPRDRRAAEALGYARAEWERARANA</sequence>
<feature type="compositionally biased region" description="Pro residues" evidence="1">
    <location>
        <begin position="109"/>
        <end position="121"/>
    </location>
</feature>
<feature type="region of interest" description="Disordered" evidence="1">
    <location>
        <begin position="92"/>
        <end position="121"/>
    </location>
</feature>
<accession>A0AB34JYT6</accession>
<dbReference type="EMBL" id="JBGBPQ010000003">
    <property type="protein sequence ID" value="KAL1526092.1"/>
    <property type="molecule type" value="Genomic_DNA"/>
</dbReference>
<name>A0AB34JYT6_PRYPA</name>
<dbReference type="Proteomes" id="UP001515480">
    <property type="component" value="Unassembled WGS sequence"/>
</dbReference>
<protein>
    <submittedName>
        <fullName evidence="2">Uncharacterized protein</fullName>
    </submittedName>
</protein>
<comment type="caution">
    <text evidence="2">The sequence shown here is derived from an EMBL/GenBank/DDBJ whole genome shotgun (WGS) entry which is preliminary data.</text>
</comment>
<reference evidence="2 3" key="1">
    <citation type="journal article" date="2024" name="Science">
        <title>Giant polyketide synthase enzymes in the biosynthesis of giant marine polyether toxins.</title>
        <authorList>
            <person name="Fallon T.R."/>
            <person name="Shende V.V."/>
            <person name="Wierzbicki I.H."/>
            <person name="Pendleton A.L."/>
            <person name="Watervoot N.F."/>
            <person name="Auber R.P."/>
            <person name="Gonzalez D.J."/>
            <person name="Wisecaver J.H."/>
            <person name="Moore B.S."/>
        </authorList>
    </citation>
    <scope>NUCLEOTIDE SEQUENCE [LARGE SCALE GENOMIC DNA]</scope>
    <source>
        <strain evidence="2 3">12B1</strain>
    </source>
</reference>
<organism evidence="2 3">
    <name type="scientific">Prymnesium parvum</name>
    <name type="common">Toxic golden alga</name>
    <dbReference type="NCBI Taxonomy" id="97485"/>
    <lineage>
        <taxon>Eukaryota</taxon>
        <taxon>Haptista</taxon>
        <taxon>Haptophyta</taxon>
        <taxon>Prymnesiophyceae</taxon>
        <taxon>Prymnesiales</taxon>
        <taxon>Prymnesiaceae</taxon>
        <taxon>Prymnesium</taxon>
    </lineage>
</organism>
<dbReference type="AlphaFoldDB" id="A0AB34JYT6"/>
<evidence type="ECO:0000313" key="3">
    <source>
        <dbReference type="Proteomes" id="UP001515480"/>
    </source>
</evidence>
<feature type="region of interest" description="Disordered" evidence="1">
    <location>
        <begin position="203"/>
        <end position="228"/>
    </location>
</feature>
<keyword evidence="3" id="KW-1185">Reference proteome</keyword>
<evidence type="ECO:0000313" key="2">
    <source>
        <dbReference type="EMBL" id="KAL1526092.1"/>
    </source>
</evidence>
<gene>
    <name evidence="2" type="ORF">AB1Y20_014821</name>
</gene>
<proteinExistence type="predicted"/>